<dbReference type="GO" id="GO:0030170">
    <property type="term" value="F:pyridoxal phosphate binding"/>
    <property type="evidence" value="ECO:0007669"/>
    <property type="project" value="InterPro"/>
</dbReference>
<dbReference type="PANTHER" id="PTHR11986">
    <property type="entry name" value="AMINOTRANSFERASE CLASS III"/>
    <property type="match status" value="1"/>
</dbReference>
<proteinExistence type="inferred from homology"/>
<evidence type="ECO:0000313" key="18">
    <source>
        <dbReference type="Proteomes" id="UP000215459"/>
    </source>
</evidence>
<evidence type="ECO:0000256" key="4">
    <source>
        <dbReference type="ARBA" id="ARBA00008954"/>
    </source>
</evidence>
<dbReference type="InterPro" id="IPR004632">
    <property type="entry name" value="4NH2But_aminotransferase_bac"/>
</dbReference>
<evidence type="ECO:0000256" key="6">
    <source>
        <dbReference type="ARBA" id="ARBA00012912"/>
    </source>
</evidence>
<dbReference type="GO" id="GO:0009448">
    <property type="term" value="P:gamma-aminobutyric acid metabolic process"/>
    <property type="evidence" value="ECO:0007669"/>
    <property type="project" value="InterPro"/>
</dbReference>
<keyword evidence="18" id="KW-1185">Reference proteome</keyword>
<dbReference type="InterPro" id="IPR015424">
    <property type="entry name" value="PyrdxlP-dep_Trfase"/>
</dbReference>
<dbReference type="EC" id="2.6.1.19" evidence="6"/>
<dbReference type="PROSITE" id="PS00600">
    <property type="entry name" value="AA_TRANSFER_CLASS_3"/>
    <property type="match status" value="1"/>
</dbReference>
<accession>A0A235BB10</accession>
<dbReference type="InterPro" id="IPR015421">
    <property type="entry name" value="PyrdxlP-dep_Trfase_major"/>
</dbReference>
<dbReference type="GO" id="GO:0047298">
    <property type="term" value="F:(S)-3-amino-2-methylpropionate transaminase activity"/>
    <property type="evidence" value="ECO:0007669"/>
    <property type="project" value="UniProtKB-EC"/>
</dbReference>
<dbReference type="PANTHER" id="PTHR11986:SF58">
    <property type="entry name" value="LEUCINE_METHIONINE RACEMASE"/>
    <property type="match status" value="1"/>
</dbReference>
<keyword evidence="7" id="KW-0032">Aminotransferase</keyword>
<dbReference type="InterPro" id="IPR005814">
    <property type="entry name" value="Aminotrans_3"/>
</dbReference>
<evidence type="ECO:0000256" key="9">
    <source>
        <dbReference type="ARBA" id="ARBA00022898"/>
    </source>
</evidence>
<dbReference type="GO" id="GO:0042802">
    <property type="term" value="F:identical protein binding"/>
    <property type="evidence" value="ECO:0007669"/>
    <property type="project" value="TreeGrafter"/>
</dbReference>
<dbReference type="FunFam" id="3.40.640.10:FF:000013">
    <property type="entry name" value="4-aminobutyrate aminotransferase"/>
    <property type="match status" value="1"/>
</dbReference>
<keyword evidence="8" id="KW-0808">Transferase</keyword>
<dbReference type="PIRSF" id="PIRSF000521">
    <property type="entry name" value="Transaminase_4ab_Lys_Orn"/>
    <property type="match status" value="1"/>
</dbReference>
<dbReference type="EMBL" id="NOWF01000002">
    <property type="protein sequence ID" value="OYD09067.1"/>
    <property type="molecule type" value="Genomic_DNA"/>
</dbReference>
<keyword evidence="9 16" id="KW-0663">Pyridoxal phosphate</keyword>
<evidence type="ECO:0000256" key="10">
    <source>
        <dbReference type="ARBA" id="ARBA00029760"/>
    </source>
</evidence>
<sequence length="450" mass="49627">MTQTNRHSIHLQTSIPGPISQGLLEKREANVPRGPFNTVPAFAAKGEGALLTDVDGNTFIDFAGAIGSLNAGHRPPQVVEALKEQLDRYIHPCFHVMMYEPYVELAEKLNQITPGSHPKKTFFLNSGAEAVENAVKIARKYTGRKAIVSFERGFHGRTLLTMSLTSKVKPYKFGFGPFAPDTYKLPYPYYYRSPGGLSPEETDQAYLKEIEAFFLSEAPAEEIAAVIMEPVQGEGGFVIPSPMFVRGLKRICKKHGILFIADEVQTGFGRTGKMFGMEHFDVTPDLMTLSKSIAAGLPISAVTGRAEIMDAPEPGQIGGTYGGSPLGCVAALKVIEVMEEEKLPDRAREIGEKVVSRFRRWQEKHPQIGGVRGMGAMCAFEWVKGPNQEPDKELAGRFLRECNRRGVILMGAGLYGNVIRLLSPLVIQDEQLEEGLNVMEEVLEELLEEK</sequence>
<reference evidence="17 18" key="1">
    <citation type="submission" date="2017-07" db="EMBL/GenBank/DDBJ databases">
        <title>The genome sequence of Paludifilum halophilum highlights mechanisms for microbial adaptation to high salt environemnts.</title>
        <authorList>
            <person name="Belbahri L."/>
        </authorList>
    </citation>
    <scope>NUCLEOTIDE SEQUENCE [LARGE SCALE GENOMIC DNA]</scope>
    <source>
        <strain evidence="17 18">DSM 102817</strain>
    </source>
</reference>
<name>A0A235BB10_9BACL</name>
<evidence type="ECO:0000256" key="8">
    <source>
        <dbReference type="ARBA" id="ARBA00022679"/>
    </source>
</evidence>
<dbReference type="CDD" id="cd00610">
    <property type="entry name" value="OAT_like"/>
    <property type="match status" value="1"/>
</dbReference>
<protein>
    <recommendedName>
        <fullName evidence="12">(S)-3-amino-2-methylpropionate transaminase</fullName>
        <ecNumber evidence="6">2.6.1.19</ecNumber>
        <ecNumber evidence="5">2.6.1.22</ecNumber>
    </recommendedName>
    <alternativeName>
        <fullName evidence="13">GABA aminotransferase</fullName>
    </alternativeName>
    <alternativeName>
        <fullName evidence="11">Gamma-amino-N-butyrate transaminase</fullName>
    </alternativeName>
    <alternativeName>
        <fullName evidence="15">Glutamate:succinic semialdehyde transaminase</fullName>
    </alternativeName>
    <alternativeName>
        <fullName evidence="10">L-AIBAT</fullName>
    </alternativeName>
</protein>
<dbReference type="InterPro" id="IPR050103">
    <property type="entry name" value="Class-III_PLP-dep_AT"/>
</dbReference>
<comment type="caution">
    <text evidence="17">The sequence shown here is derived from an EMBL/GenBank/DDBJ whole genome shotgun (WGS) entry which is preliminary data.</text>
</comment>
<evidence type="ECO:0000256" key="7">
    <source>
        <dbReference type="ARBA" id="ARBA00022576"/>
    </source>
</evidence>
<evidence type="ECO:0000256" key="1">
    <source>
        <dbReference type="ARBA" id="ARBA00001750"/>
    </source>
</evidence>
<dbReference type="Pfam" id="PF00202">
    <property type="entry name" value="Aminotran_3"/>
    <property type="match status" value="1"/>
</dbReference>
<comment type="catalytic activity">
    <reaction evidence="1">
        <text>(S)-3-amino-2-methylpropanoate + 2-oxoglutarate = 2-methyl-3-oxopropanoate + L-glutamate</text>
        <dbReference type="Rhea" id="RHEA:13993"/>
        <dbReference type="ChEBI" id="CHEBI:16810"/>
        <dbReference type="ChEBI" id="CHEBI:29985"/>
        <dbReference type="ChEBI" id="CHEBI:57700"/>
        <dbReference type="ChEBI" id="CHEBI:58655"/>
        <dbReference type="EC" id="2.6.1.22"/>
    </reaction>
</comment>
<evidence type="ECO:0000256" key="16">
    <source>
        <dbReference type="RuleBase" id="RU003560"/>
    </source>
</evidence>
<evidence type="ECO:0000256" key="11">
    <source>
        <dbReference type="ARBA" id="ARBA00030204"/>
    </source>
</evidence>
<dbReference type="Gene3D" id="3.40.640.10">
    <property type="entry name" value="Type I PLP-dependent aspartate aminotransferase-like (Major domain)"/>
    <property type="match status" value="1"/>
</dbReference>
<dbReference type="Gene3D" id="3.90.1150.10">
    <property type="entry name" value="Aspartate Aminotransferase, domain 1"/>
    <property type="match status" value="1"/>
</dbReference>
<organism evidence="17 18">
    <name type="scientific">Paludifilum halophilum</name>
    <dbReference type="NCBI Taxonomy" id="1642702"/>
    <lineage>
        <taxon>Bacteria</taxon>
        <taxon>Bacillati</taxon>
        <taxon>Bacillota</taxon>
        <taxon>Bacilli</taxon>
        <taxon>Bacillales</taxon>
        <taxon>Thermoactinomycetaceae</taxon>
        <taxon>Paludifilum</taxon>
    </lineage>
</organism>
<evidence type="ECO:0000256" key="14">
    <source>
        <dbReference type="ARBA" id="ARBA00048021"/>
    </source>
</evidence>
<evidence type="ECO:0000256" key="5">
    <source>
        <dbReference type="ARBA" id="ARBA00012876"/>
    </source>
</evidence>
<dbReference type="GO" id="GO:0034386">
    <property type="term" value="F:4-aminobutyrate:2-oxoglutarate transaminase activity"/>
    <property type="evidence" value="ECO:0007669"/>
    <property type="project" value="UniProtKB-EC"/>
</dbReference>
<evidence type="ECO:0000256" key="12">
    <source>
        <dbReference type="ARBA" id="ARBA00030857"/>
    </source>
</evidence>
<comment type="catalytic activity">
    <reaction evidence="14">
        <text>4-aminobutanoate + 2-oxoglutarate = succinate semialdehyde + L-glutamate</text>
        <dbReference type="Rhea" id="RHEA:23352"/>
        <dbReference type="ChEBI" id="CHEBI:16810"/>
        <dbReference type="ChEBI" id="CHEBI:29985"/>
        <dbReference type="ChEBI" id="CHEBI:57706"/>
        <dbReference type="ChEBI" id="CHEBI:59888"/>
        <dbReference type="EC" id="2.6.1.19"/>
    </reaction>
</comment>
<comment type="similarity">
    <text evidence="4 16">Belongs to the class-III pyridoxal-phosphate-dependent aminotransferase family.</text>
</comment>
<evidence type="ECO:0000313" key="17">
    <source>
        <dbReference type="EMBL" id="OYD09067.1"/>
    </source>
</evidence>
<evidence type="ECO:0000256" key="13">
    <source>
        <dbReference type="ARBA" id="ARBA00031787"/>
    </source>
</evidence>
<evidence type="ECO:0000256" key="3">
    <source>
        <dbReference type="ARBA" id="ARBA00005176"/>
    </source>
</evidence>
<dbReference type="EC" id="2.6.1.22" evidence="5"/>
<comment type="cofactor">
    <cofactor evidence="2">
        <name>pyridoxal 5'-phosphate</name>
        <dbReference type="ChEBI" id="CHEBI:597326"/>
    </cofactor>
</comment>
<dbReference type="AlphaFoldDB" id="A0A235BB10"/>
<dbReference type="OrthoDB" id="9807885at2"/>
<dbReference type="SUPFAM" id="SSF53383">
    <property type="entry name" value="PLP-dependent transferases"/>
    <property type="match status" value="1"/>
</dbReference>
<evidence type="ECO:0000256" key="2">
    <source>
        <dbReference type="ARBA" id="ARBA00001933"/>
    </source>
</evidence>
<dbReference type="NCBIfam" id="TIGR00700">
    <property type="entry name" value="GABAtrnsam"/>
    <property type="match status" value="1"/>
</dbReference>
<evidence type="ECO:0000256" key="15">
    <source>
        <dbReference type="ARBA" id="ARBA00050054"/>
    </source>
</evidence>
<dbReference type="InterPro" id="IPR049704">
    <property type="entry name" value="Aminotrans_3_PPA_site"/>
</dbReference>
<dbReference type="Proteomes" id="UP000215459">
    <property type="component" value="Unassembled WGS sequence"/>
</dbReference>
<dbReference type="InterPro" id="IPR015422">
    <property type="entry name" value="PyrdxlP-dep_Trfase_small"/>
</dbReference>
<comment type="pathway">
    <text evidence="3">Amino-acid degradation; 4-aminobutanoate degradation.</text>
</comment>
<dbReference type="RefSeq" id="WP_094263416.1">
    <property type="nucleotide sequence ID" value="NZ_NOWF01000002.1"/>
</dbReference>
<gene>
    <name evidence="17" type="primary">gabT</name>
    <name evidence="17" type="ORF">CHM34_04690</name>
</gene>